<comment type="caution">
    <text evidence="6">The sequence shown here is derived from an EMBL/GenBank/DDBJ whole genome shotgun (WGS) entry which is preliminary data.</text>
</comment>
<organism evidence="6 7">
    <name type="scientific">Araneus ventricosus</name>
    <name type="common">Orbweaver spider</name>
    <name type="synonym">Epeira ventricosa</name>
    <dbReference type="NCBI Taxonomy" id="182803"/>
    <lineage>
        <taxon>Eukaryota</taxon>
        <taxon>Metazoa</taxon>
        <taxon>Ecdysozoa</taxon>
        <taxon>Arthropoda</taxon>
        <taxon>Chelicerata</taxon>
        <taxon>Arachnida</taxon>
        <taxon>Araneae</taxon>
        <taxon>Araneomorphae</taxon>
        <taxon>Entelegynae</taxon>
        <taxon>Araneoidea</taxon>
        <taxon>Araneidae</taxon>
        <taxon>Araneus</taxon>
    </lineage>
</organism>
<evidence type="ECO:0000256" key="1">
    <source>
        <dbReference type="ARBA" id="ARBA00022603"/>
    </source>
</evidence>
<dbReference type="GO" id="GO:0032259">
    <property type="term" value="P:methylation"/>
    <property type="evidence" value="ECO:0007669"/>
    <property type="project" value="UniProtKB-KW"/>
</dbReference>
<keyword evidence="2" id="KW-0808">Transferase</keyword>
<dbReference type="InterPro" id="IPR001214">
    <property type="entry name" value="SET_dom"/>
</dbReference>
<dbReference type="InterPro" id="IPR046341">
    <property type="entry name" value="SET_dom_sf"/>
</dbReference>
<evidence type="ECO:0000259" key="5">
    <source>
        <dbReference type="Pfam" id="PF00856"/>
    </source>
</evidence>
<dbReference type="Proteomes" id="UP000499080">
    <property type="component" value="Unassembled WGS sequence"/>
</dbReference>
<keyword evidence="3" id="KW-0949">S-adenosyl-L-methionine</keyword>
<dbReference type="Gene3D" id="2.170.270.10">
    <property type="entry name" value="SET domain"/>
    <property type="match status" value="1"/>
</dbReference>
<keyword evidence="7" id="KW-1185">Reference proteome</keyword>
<evidence type="ECO:0000313" key="7">
    <source>
        <dbReference type="Proteomes" id="UP000499080"/>
    </source>
</evidence>
<name>A0A4Y2D7Y4_ARAVE</name>
<dbReference type="EMBL" id="BGPR01000310">
    <property type="protein sequence ID" value="GBM12227.1"/>
    <property type="molecule type" value="Genomic_DNA"/>
</dbReference>
<sequence length="210" mass="23050">MIFFSAFGVWVKNCDSLDLSPEEKEKLNVFIHDLYESIEKETGPFLNNEGSGLYPLQSACNHSCVPNAEATFPYNNFTLVMEAIKEIQPGERYVTKDLSFGSADPVTAPQRSSTQDRIGLVGLESQDIVSTILQSEERKHGRSSADPVTAPQRSSTQDRIGLVGLESQDIVSTDPQSKERKPGHSSADPVTAPKLSSQSLLCKGLWHPLL</sequence>
<accession>A0A4Y2D7Y4</accession>
<feature type="region of interest" description="Disordered" evidence="4">
    <location>
        <begin position="134"/>
        <end position="197"/>
    </location>
</feature>
<evidence type="ECO:0000256" key="3">
    <source>
        <dbReference type="ARBA" id="ARBA00022691"/>
    </source>
</evidence>
<proteinExistence type="predicted"/>
<evidence type="ECO:0000313" key="6">
    <source>
        <dbReference type="EMBL" id="GBM12227.1"/>
    </source>
</evidence>
<dbReference type="OrthoDB" id="438641at2759"/>
<gene>
    <name evidence="6" type="primary">smyd5</name>
    <name evidence="6" type="ORF">AVEN_21030_1</name>
</gene>
<dbReference type="Pfam" id="PF00856">
    <property type="entry name" value="SET"/>
    <property type="match status" value="1"/>
</dbReference>
<dbReference type="PANTHER" id="PTHR46402">
    <property type="entry name" value="SET AND MYND DOMAIN-CONTAINING PROTEIN 5"/>
    <property type="match status" value="1"/>
</dbReference>
<dbReference type="PANTHER" id="PTHR46402:SF2">
    <property type="entry name" value="HISTONE-LYSINE N-TRIMETHYLTRANSFERASE SMYD5"/>
    <property type="match status" value="1"/>
</dbReference>
<reference evidence="6 7" key="1">
    <citation type="journal article" date="2019" name="Sci. Rep.">
        <title>Orb-weaving spider Araneus ventricosus genome elucidates the spidroin gene catalogue.</title>
        <authorList>
            <person name="Kono N."/>
            <person name="Nakamura H."/>
            <person name="Ohtoshi R."/>
            <person name="Moran D.A.P."/>
            <person name="Shinohara A."/>
            <person name="Yoshida Y."/>
            <person name="Fujiwara M."/>
            <person name="Mori M."/>
            <person name="Tomita M."/>
            <person name="Arakawa K."/>
        </authorList>
    </citation>
    <scope>NUCLEOTIDE SEQUENCE [LARGE SCALE GENOMIC DNA]</scope>
</reference>
<feature type="domain" description="SET" evidence="5">
    <location>
        <begin position="50"/>
        <end position="91"/>
    </location>
</feature>
<protein>
    <submittedName>
        <fullName evidence="6">SET and MYND domain-containing protein 5</fullName>
    </submittedName>
</protein>
<dbReference type="GO" id="GO:0042799">
    <property type="term" value="F:histone H4K20 methyltransferase activity"/>
    <property type="evidence" value="ECO:0007669"/>
    <property type="project" value="TreeGrafter"/>
</dbReference>
<dbReference type="GO" id="GO:0045814">
    <property type="term" value="P:negative regulation of gene expression, epigenetic"/>
    <property type="evidence" value="ECO:0007669"/>
    <property type="project" value="TreeGrafter"/>
</dbReference>
<dbReference type="SUPFAM" id="SSF82199">
    <property type="entry name" value="SET domain"/>
    <property type="match status" value="1"/>
</dbReference>
<evidence type="ECO:0000256" key="2">
    <source>
        <dbReference type="ARBA" id="ARBA00022679"/>
    </source>
</evidence>
<dbReference type="AlphaFoldDB" id="A0A4Y2D7Y4"/>
<keyword evidence="1" id="KW-0489">Methyltransferase</keyword>
<evidence type="ECO:0000256" key="4">
    <source>
        <dbReference type="SAM" id="MobiDB-lite"/>
    </source>
</evidence>